<dbReference type="Proteomes" id="UP000324832">
    <property type="component" value="Unassembled WGS sequence"/>
</dbReference>
<feature type="compositionally biased region" description="Low complexity" evidence="7">
    <location>
        <begin position="362"/>
        <end position="377"/>
    </location>
</feature>
<protein>
    <recommendedName>
        <fullName evidence="8">PAS fold-3 domain-containing protein</fullName>
    </recommendedName>
</protein>
<keyword evidence="2" id="KW-0805">Transcription regulation</keyword>
<dbReference type="CDD" id="cd00130">
    <property type="entry name" value="PAS"/>
    <property type="match status" value="1"/>
</dbReference>
<reference evidence="9 10" key="1">
    <citation type="submission" date="2017-07" db="EMBL/GenBank/DDBJ databases">
        <authorList>
            <person name="Talla V."/>
            <person name="Backstrom N."/>
        </authorList>
    </citation>
    <scope>NUCLEOTIDE SEQUENCE [LARGE SCALE GENOMIC DNA]</scope>
</reference>
<evidence type="ECO:0000256" key="7">
    <source>
        <dbReference type="SAM" id="MobiDB-lite"/>
    </source>
</evidence>
<dbReference type="GO" id="GO:0005634">
    <property type="term" value="C:nucleus"/>
    <property type="evidence" value="ECO:0007669"/>
    <property type="project" value="UniProtKB-SubCell"/>
</dbReference>
<keyword evidence="4" id="KW-0010">Activator</keyword>
<comment type="subcellular location">
    <subcellularLocation>
        <location evidence="1">Nucleus</location>
    </subcellularLocation>
</comment>
<dbReference type="FunFam" id="3.30.450.20:FF:000069">
    <property type="entry name" value="Aryl hydrocarbon receptor"/>
    <property type="match status" value="1"/>
</dbReference>
<sequence>MHKDKDDLHSHRRDHTHYEHVMPDGEMFLQRLDIRGRIKVLHGQNKKTEEPPLALFAICAPFGPPSLLEIPQKEVMFKSKHKLDLSLVSMDQRGKMLLGYTDAELANMGGYDLVHYDDLAYVASAHQELLKTGASGMIAYRFQTKDGQWQWLQTSSRLVYKNSKPDFVISTHRPLMEEEGRDLLGKRTMDFKVSYLDTGLTSLYFSETEQLSGCESTVTTPPRAARRYKTQLRDFLSTCRNKRRVPTTPAPPPVDYLAADVAAAYTNLNGAYTAPYGEYAPATTLHYAPPLDDRFLTADNLFHQYKPLSYHYTPYPPNGFLEPPPPGYEVTPYHRPPSREYAYVDSSGRYMSPVTGHERRSPSIVAGPSPVGSSGSAEQERMQQSQAAEIPRQTVLMWGAGGSAQDVPVEYSPPQVWRYPSHYHTAEATQ</sequence>
<dbReference type="InterPro" id="IPR039091">
    <property type="entry name" value="AHR/AHRR"/>
</dbReference>
<dbReference type="InterPro" id="IPR013655">
    <property type="entry name" value="PAS_fold_3"/>
</dbReference>
<proteinExistence type="predicted"/>
<dbReference type="SMART" id="SM00086">
    <property type="entry name" value="PAC"/>
    <property type="match status" value="1"/>
</dbReference>
<dbReference type="Pfam" id="PF08447">
    <property type="entry name" value="PAS_3"/>
    <property type="match status" value="1"/>
</dbReference>
<keyword evidence="5" id="KW-0804">Transcription</keyword>
<keyword evidence="6" id="KW-0539">Nucleus</keyword>
<feature type="region of interest" description="Disordered" evidence="7">
    <location>
        <begin position="352"/>
        <end position="387"/>
    </location>
</feature>
<dbReference type="SUPFAM" id="SSF55785">
    <property type="entry name" value="PYP-like sensor domain (PAS domain)"/>
    <property type="match status" value="1"/>
</dbReference>
<dbReference type="InterPro" id="IPR001610">
    <property type="entry name" value="PAC"/>
</dbReference>
<feature type="domain" description="PAS fold-3" evidence="8">
    <location>
        <begin position="88"/>
        <end position="172"/>
    </location>
</feature>
<dbReference type="PANTHER" id="PTHR10649:SF12">
    <property type="entry name" value="SPINELESS, ISOFORM C"/>
    <property type="match status" value="1"/>
</dbReference>
<gene>
    <name evidence="9" type="ORF">LSINAPIS_LOCUS5716</name>
</gene>
<feature type="region of interest" description="Disordered" evidence="7">
    <location>
        <begin position="409"/>
        <end position="430"/>
    </location>
</feature>
<evidence type="ECO:0000259" key="8">
    <source>
        <dbReference type="Pfam" id="PF08447"/>
    </source>
</evidence>
<evidence type="ECO:0000256" key="3">
    <source>
        <dbReference type="ARBA" id="ARBA00023125"/>
    </source>
</evidence>
<dbReference type="GO" id="GO:0006805">
    <property type="term" value="P:xenobiotic metabolic process"/>
    <property type="evidence" value="ECO:0007669"/>
    <property type="project" value="InterPro"/>
</dbReference>
<organism evidence="9 10">
    <name type="scientific">Leptidea sinapis</name>
    <dbReference type="NCBI Taxonomy" id="189913"/>
    <lineage>
        <taxon>Eukaryota</taxon>
        <taxon>Metazoa</taxon>
        <taxon>Ecdysozoa</taxon>
        <taxon>Arthropoda</taxon>
        <taxon>Hexapoda</taxon>
        <taxon>Insecta</taxon>
        <taxon>Pterygota</taxon>
        <taxon>Neoptera</taxon>
        <taxon>Endopterygota</taxon>
        <taxon>Lepidoptera</taxon>
        <taxon>Glossata</taxon>
        <taxon>Ditrysia</taxon>
        <taxon>Papilionoidea</taxon>
        <taxon>Pieridae</taxon>
        <taxon>Dismorphiinae</taxon>
        <taxon>Leptidea</taxon>
    </lineage>
</organism>
<evidence type="ECO:0000256" key="6">
    <source>
        <dbReference type="ARBA" id="ARBA00023242"/>
    </source>
</evidence>
<dbReference type="PANTHER" id="PTHR10649">
    <property type="entry name" value="ARYL HYDROCARBON RECEPTOR"/>
    <property type="match status" value="1"/>
</dbReference>
<name>A0A5E4Q8D0_9NEOP</name>
<keyword evidence="3" id="KW-0238">DNA-binding</keyword>
<dbReference type="GO" id="GO:0000976">
    <property type="term" value="F:transcription cis-regulatory region binding"/>
    <property type="evidence" value="ECO:0007669"/>
    <property type="project" value="TreeGrafter"/>
</dbReference>
<keyword evidence="10" id="KW-1185">Reference proteome</keyword>
<dbReference type="Gene3D" id="3.30.450.20">
    <property type="entry name" value="PAS domain"/>
    <property type="match status" value="1"/>
</dbReference>
<evidence type="ECO:0000256" key="1">
    <source>
        <dbReference type="ARBA" id="ARBA00004123"/>
    </source>
</evidence>
<dbReference type="InterPro" id="IPR000014">
    <property type="entry name" value="PAS"/>
</dbReference>
<dbReference type="NCBIfam" id="TIGR00229">
    <property type="entry name" value="sensory_box"/>
    <property type="match status" value="1"/>
</dbReference>
<dbReference type="AlphaFoldDB" id="A0A5E4Q8D0"/>
<accession>A0A5E4Q8D0</accession>
<evidence type="ECO:0000256" key="5">
    <source>
        <dbReference type="ARBA" id="ARBA00023163"/>
    </source>
</evidence>
<dbReference type="EMBL" id="FZQP02001671">
    <property type="protein sequence ID" value="VVC93551.1"/>
    <property type="molecule type" value="Genomic_DNA"/>
</dbReference>
<evidence type="ECO:0000313" key="9">
    <source>
        <dbReference type="EMBL" id="VVC93551.1"/>
    </source>
</evidence>
<dbReference type="InterPro" id="IPR035965">
    <property type="entry name" value="PAS-like_dom_sf"/>
</dbReference>
<evidence type="ECO:0000313" key="10">
    <source>
        <dbReference type="Proteomes" id="UP000324832"/>
    </source>
</evidence>
<dbReference type="GO" id="GO:0004879">
    <property type="term" value="F:nuclear receptor activity"/>
    <property type="evidence" value="ECO:0007669"/>
    <property type="project" value="TreeGrafter"/>
</dbReference>
<evidence type="ECO:0000256" key="2">
    <source>
        <dbReference type="ARBA" id="ARBA00023015"/>
    </source>
</evidence>
<dbReference type="GO" id="GO:0034751">
    <property type="term" value="C:aryl hydrocarbon receptor complex"/>
    <property type="evidence" value="ECO:0007669"/>
    <property type="project" value="TreeGrafter"/>
</dbReference>
<evidence type="ECO:0000256" key="4">
    <source>
        <dbReference type="ARBA" id="ARBA00023159"/>
    </source>
</evidence>